<name>A0AC34FRF2_9BILA</name>
<reference evidence="2" key="1">
    <citation type="submission" date="2022-11" db="UniProtKB">
        <authorList>
            <consortium name="WormBaseParasite"/>
        </authorList>
    </citation>
    <scope>IDENTIFICATION</scope>
</reference>
<organism evidence="1 2">
    <name type="scientific">Panagrolaimus sp. ES5</name>
    <dbReference type="NCBI Taxonomy" id="591445"/>
    <lineage>
        <taxon>Eukaryota</taxon>
        <taxon>Metazoa</taxon>
        <taxon>Ecdysozoa</taxon>
        <taxon>Nematoda</taxon>
        <taxon>Chromadorea</taxon>
        <taxon>Rhabditida</taxon>
        <taxon>Tylenchina</taxon>
        <taxon>Panagrolaimomorpha</taxon>
        <taxon>Panagrolaimoidea</taxon>
        <taxon>Panagrolaimidae</taxon>
        <taxon>Panagrolaimus</taxon>
    </lineage>
</organism>
<evidence type="ECO:0000313" key="1">
    <source>
        <dbReference type="Proteomes" id="UP000887579"/>
    </source>
</evidence>
<accession>A0AC34FRF2</accession>
<sequence>MKESTLFLAALLFISFITISFQTEATDECIDRGIDCWCKASLCRNAAYATLMNRQCCETCTRVNGTAAAAARRTGRKRRLSGFARLFLYHL</sequence>
<dbReference type="Proteomes" id="UP000887579">
    <property type="component" value="Unplaced"/>
</dbReference>
<evidence type="ECO:0000313" key="2">
    <source>
        <dbReference type="WBParaSite" id="ES5_v2.g20001.t1"/>
    </source>
</evidence>
<dbReference type="WBParaSite" id="ES5_v2.g20001.t1">
    <property type="protein sequence ID" value="ES5_v2.g20001.t1"/>
    <property type="gene ID" value="ES5_v2.g20001"/>
</dbReference>
<protein>
    <submittedName>
        <fullName evidence="2">ShKT domain-containing protein</fullName>
    </submittedName>
</protein>
<proteinExistence type="predicted"/>